<dbReference type="PANTHER" id="PTHR33215">
    <property type="entry name" value="PROTEIN DISTAL ANTENNA"/>
    <property type="match status" value="1"/>
</dbReference>
<dbReference type="GO" id="GO:0006313">
    <property type="term" value="P:DNA transposition"/>
    <property type="evidence" value="ECO:0007669"/>
    <property type="project" value="InterPro"/>
</dbReference>
<dbReference type="GO" id="GO:0004803">
    <property type="term" value="F:transposase activity"/>
    <property type="evidence" value="ECO:0007669"/>
    <property type="project" value="InterPro"/>
</dbReference>
<gene>
    <name evidence="1" type="ORF">FRC96_16040</name>
</gene>
<dbReference type="InterPro" id="IPR009057">
    <property type="entry name" value="Homeodomain-like_sf"/>
</dbReference>
<dbReference type="PANTHER" id="PTHR33215:SF13">
    <property type="entry name" value="PROTEIN DISTAL ANTENNA"/>
    <property type="match status" value="1"/>
</dbReference>
<dbReference type="AlphaFoldDB" id="A0A5C6X034"/>
<dbReference type="OrthoDB" id="9766656at2"/>
<comment type="caution">
    <text evidence="1">The sequence shown here is derived from an EMBL/GenBank/DDBJ whole genome shotgun (WGS) entry which is preliminary data.</text>
</comment>
<evidence type="ECO:0000313" key="2">
    <source>
        <dbReference type="Proteomes" id="UP000321046"/>
    </source>
</evidence>
<dbReference type="RefSeq" id="WP_146975911.1">
    <property type="nucleotide sequence ID" value="NZ_VOSL01000089.1"/>
</dbReference>
<sequence>MSRQYPKDFKTEAVRLSNVEGRSCVQVADELGIPVETLYRWRRECREDGEDAFPGRGNQTPEQARISELEREVQRLRMEREILKKAMSIFADKERA</sequence>
<reference evidence="1 2" key="1">
    <citation type="submission" date="2019-08" db="EMBL/GenBank/DDBJ databases">
        <title>Bradymonadales sp. TMQ2.</title>
        <authorList>
            <person name="Liang Q."/>
        </authorList>
    </citation>
    <scope>NUCLEOTIDE SEQUENCE [LARGE SCALE GENOMIC DNA]</scope>
    <source>
        <strain evidence="1 2">TMQ2</strain>
    </source>
</reference>
<dbReference type="EMBL" id="VOSL01000089">
    <property type="protein sequence ID" value="TXD33188.1"/>
    <property type="molecule type" value="Genomic_DNA"/>
</dbReference>
<evidence type="ECO:0000313" key="1">
    <source>
        <dbReference type="EMBL" id="TXD33188.1"/>
    </source>
</evidence>
<dbReference type="Pfam" id="PF01527">
    <property type="entry name" value="HTH_Tnp_1"/>
    <property type="match status" value="1"/>
</dbReference>
<name>A0A5C6X034_9DELT</name>
<dbReference type="InterPro" id="IPR051839">
    <property type="entry name" value="RD_transcriptional_regulator"/>
</dbReference>
<organism evidence="1 2">
    <name type="scientific">Lujinxingia vulgaris</name>
    <dbReference type="NCBI Taxonomy" id="2600176"/>
    <lineage>
        <taxon>Bacteria</taxon>
        <taxon>Deltaproteobacteria</taxon>
        <taxon>Bradymonadales</taxon>
        <taxon>Lujinxingiaceae</taxon>
        <taxon>Lujinxingia</taxon>
    </lineage>
</organism>
<dbReference type="InterPro" id="IPR002514">
    <property type="entry name" value="Transposase_8"/>
</dbReference>
<proteinExistence type="predicted"/>
<dbReference type="GO" id="GO:0003677">
    <property type="term" value="F:DNA binding"/>
    <property type="evidence" value="ECO:0007669"/>
    <property type="project" value="InterPro"/>
</dbReference>
<dbReference type="Proteomes" id="UP000321046">
    <property type="component" value="Unassembled WGS sequence"/>
</dbReference>
<accession>A0A5C6X034</accession>
<protein>
    <submittedName>
        <fullName evidence="1">Transposase</fullName>
    </submittedName>
</protein>
<dbReference type="SUPFAM" id="SSF46689">
    <property type="entry name" value="Homeodomain-like"/>
    <property type="match status" value="1"/>
</dbReference>
<dbReference type="Gene3D" id="1.10.10.60">
    <property type="entry name" value="Homeodomain-like"/>
    <property type="match status" value="1"/>
</dbReference>